<feature type="chain" id="PRO_5046849862" description="Lysozyme inhibitor LprI-like N-terminal domain-containing protein" evidence="1">
    <location>
        <begin position="20"/>
        <end position="128"/>
    </location>
</feature>
<evidence type="ECO:0000313" key="4">
    <source>
        <dbReference type="Proteomes" id="UP000681317"/>
    </source>
</evidence>
<keyword evidence="1" id="KW-0732">Signal</keyword>
<evidence type="ECO:0000313" key="3">
    <source>
        <dbReference type="EMBL" id="BCT92488.1"/>
    </source>
</evidence>
<proteinExistence type="predicted"/>
<dbReference type="RefSeq" id="WP_213437305.1">
    <property type="nucleotide sequence ID" value="NZ_AP024545.1"/>
</dbReference>
<keyword evidence="4" id="KW-1185">Reference proteome</keyword>
<dbReference type="Pfam" id="PF07007">
    <property type="entry name" value="LprI"/>
    <property type="match status" value="1"/>
</dbReference>
<feature type="signal peptide" evidence="1">
    <location>
        <begin position="1"/>
        <end position="19"/>
    </location>
</feature>
<dbReference type="PANTHER" id="PTHR39176">
    <property type="entry name" value="PERIPLASMIC PROTEIN-RELATED"/>
    <property type="match status" value="1"/>
</dbReference>
<dbReference type="Proteomes" id="UP000681317">
    <property type="component" value="Chromosome"/>
</dbReference>
<protein>
    <recommendedName>
        <fullName evidence="2">Lysozyme inhibitor LprI-like N-terminal domain-containing protein</fullName>
    </recommendedName>
</protein>
<evidence type="ECO:0000256" key="1">
    <source>
        <dbReference type="SAM" id="SignalP"/>
    </source>
</evidence>
<dbReference type="Gene3D" id="1.20.1270.180">
    <property type="match status" value="1"/>
</dbReference>
<dbReference type="InterPro" id="IPR009739">
    <property type="entry name" value="LprI-like_N"/>
</dbReference>
<dbReference type="EMBL" id="AP024545">
    <property type="protein sequence ID" value="BCT92488.1"/>
    <property type="molecule type" value="Genomic_DNA"/>
</dbReference>
<dbReference type="PANTHER" id="PTHR39176:SF1">
    <property type="entry name" value="PERIPLASMIC PROTEIN"/>
    <property type="match status" value="1"/>
</dbReference>
<sequence>MLKRFAAFALFAVAAPAIAGDVCESGNTQDINECGRQGVERADKALNAAYQSLLAGLKADAEDYPEMARAREQLIVAQRLWVKFREADCDAIFTVHSGGTIRTAMYFACMQDRAEKRTAELKAYNESF</sequence>
<reference evidence="3 4" key="1">
    <citation type="submission" date="2021-03" db="EMBL/GenBank/DDBJ databases">
        <title>Complete Genome Sequences of Two Lysobacter Strains Isolated from Sea Water (Lysobacter caseinilyticus) and Soil (Lysobacter helvus) in South Korea.</title>
        <authorList>
            <person name="Watanabe Y."/>
            <person name="Arakawa K."/>
        </authorList>
    </citation>
    <scope>NUCLEOTIDE SEQUENCE [LARGE SCALE GENOMIC DNA]</scope>
    <source>
        <strain evidence="3 4">KVB24</strain>
    </source>
</reference>
<accession>A0ABN6FXX1</accession>
<evidence type="ECO:0000259" key="2">
    <source>
        <dbReference type="Pfam" id="PF07007"/>
    </source>
</evidence>
<name>A0ABN6FXX1_9GAMM</name>
<organism evidence="3 4">
    <name type="scientific">Noviluteimonas caseinilytica</name>
    <dbReference type="NCBI Taxonomy" id="2675101"/>
    <lineage>
        <taxon>Bacteria</taxon>
        <taxon>Pseudomonadati</taxon>
        <taxon>Pseudomonadota</taxon>
        <taxon>Gammaproteobacteria</taxon>
        <taxon>Lysobacterales</taxon>
        <taxon>Lysobacteraceae</taxon>
        <taxon>Noviluteimonas</taxon>
    </lineage>
</organism>
<gene>
    <name evidence="3" type="ORF">LYSCAS_15120</name>
</gene>
<feature type="domain" description="Lysozyme inhibitor LprI-like N-terminal" evidence="2">
    <location>
        <begin position="26"/>
        <end position="121"/>
    </location>
</feature>